<keyword evidence="1" id="KW-1133">Transmembrane helix</keyword>
<evidence type="ECO:0000313" key="2">
    <source>
        <dbReference type="EMBL" id="QDU82535.1"/>
    </source>
</evidence>
<dbReference type="Proteomes" id="UP000317178">
    <property type="component" value="Chromosome"/>
</dbReference>
<dbReference type="KEGG" id="plon:Pla110_42930"/>
<proteinExistence type="predicted"/>
<evidence type="ECO:0008006" key="4">
    <source>
        <dbReference type="Google" id="ProtNLM"/>
    </source>
</evidence>
<keyword evidence="1" id="KW-0812">Transmembrane</keyword>
<dbReference type="RefSeq" id="WP_197440356.1">
    <property type="nucleotide sequence ID" value="NZ_CP036281.1"/>
</dbReference>
<protein>
    <recommendedName>
        <fullName evidence="4">DoxX</fullName>
    </recommendedName>
</protein>
<keyword evidence="1" id="KW-0472">Membrane</keyword>
<dbReference type="AlphaFoldDB" id="A0A518CTJ2"/>
<gene>
    <name evidence="2" type="ORF">Pla110_42930</name>
</gene>
<feature type="transmembrane region" description="Helical" evidence="1">
    <location>
        <begin position="60"/>
        <end position="81"/>
    </location>
</feature>
<feature type="transmembrane region" description="Helical" evidence="1">
    <location>
        <begin position="20"/>
        <end position="39"/>
    </location>
</feature>
<evidence type="ECO:0000256" key="1">
    <source>
        <dbReference type="SAM" id="Phobius"/>
    </source>
</evidence>
<dbReference type="EMBL" id="CP036281">
    <property type="protein sequence ID" value="QDU82535.1"/>
    <property type="molecule type" value="Genomic_DNA"/>
</dbReference>
<organism evidence="2 3">
    <name type="scientific">Polystyrenella longa</name>
    <dbReference type="NCBI Taxonomy" id="2528007"/>
    <lineage>
        <taxon>Bacteria</taxon>
        <taxon>Pseudomonadati</taxon>
        <taxon>Planctomycetota</taxon>
        <taxon>Planctomycetia</taxon>
        <taxon>Planctomycetales</taxon>
        <taxon>Planctomycetaceae</taxon>
        <taxon>Polystyrenella</taxon>
    </lineage>
</organism>
<feature type="transmembrane region" description="Helical" evidence="1">
    <location>
        <begin position="117"/>
        <end position="135"/>
    </location>
</feature>
<evidence type="ECO:0000313" key="3">
    <source>
        <dbReference type="Proteomes" id="UP000317178"/>
    </source>
</evidence>
<name>A0A518CTJ2_9PLAN</name>
<accession>A0A518CTJ2</accession>
<keyword evidence="3" id="KW-1185">Reference proteome</keyword>
<sequence length="153" mass="17310">MNDQLKMTDSDSTEIVRPLAISLLLLRMGVALVFFMWTLDKLLNPEHAAGIFERYYQLSGFGTALMVGIGVVQMALVVAFATGTFRTYSYALITLLHTVSTVSCYPQYLNPWEKPNLLFFAAFPMLAACVALWMLRKWDIWTVDGIRSRSKTD</sequence>
<reference evidence="2 3" key="1">
    <citation type="submission" date="2019-02" db="EMBL/GenBank/DDBJ databases">
        <title>Deep-cultivation of Planctomycetes and their phenomic and genomic characterization uncovers novel biology.</title>
        <authorList>
            <person name="Wiegand S."/>
            <person name="Jogler M."/>
            <person name="Boedeker C."/>
            <person name="Pinto D."/>
            <person name="Vollmers J."/>
            <person name="Rivas-Marin E."/>
            <person name="Kohn T."/>
            <person name="Peeters S.H."/>
            <person name="Heuer A."/>
            <person name="Rast P."/>
            <person name="Oberbeckmann S."/>
            <person name="Bunk B."/>
            <person name="Jeske O."/>
            <person name="Meyerdierks A."/>
            <person name="Storesund J.E."/>
            <person name="Kallscheuer N."/>
            <person name="Luecker S."/>
            <person name="Lage O.M."/>
            <person name="Pohl T."/>
            <person name="Merkel B.J."/>
            <person name="Hornburger P."/>
            <person name="Mueller R.-W."/>
            <person name="Bruemmer F."/>
            <person name="Labrenz M."/>
            <person name="Spormann A.M."/>
            <person name="Op den Camp H."/>
            <person name="Overmann J."/>
            <person name="Amann R."/>
            <person name="Jetten M.S.M."/>
            <person name="Mascher T."/>
            <person name="Medema M.H."/>
            <person name="Devos D.P."/>
            <person name="Kaster A.-K."/>
            <person name="Ovreas L."/>
            <person name="Rohde M."/>
            <person name="Galperin M.Y."/>
            <person name="Jogler C."/>
        </authorList>
    </citation>
    <scope>NUCLEOTIDE SEQUENCE [LARGE SCALE GENOMIC DNA]</scope>
    <source>
        <strain evidence="2 3">Pla110</strain>
    </source>
</reference>